<organism evidence="2 3">
    <name type="scientific">Cryptococcus depauperatus CBS 7841</name>
    <dbReference type="NCBI Taxonomy" id="1295531"/>
    <lineage>
        <taxon>Eukaryota</taxon>
        <taxon>Fungi</taxon>
        <taxon>Dikarya</taxon>
        <taxon>Basidiomycota</taxon>
        <taxon>Agaricomycotina</taxon>
        <taxon>Tremellomycetes</taxon>
        <taxon>Tremellales</taxon>
        <taxon>Cryptococcaceae</taxon>
        <taxon>Cryptococcus</taxon>
    </lineage>
</organism>
<protein>
    <recommendedName>
        <fullName evidence="1">CAP-Gly domain-containing protein</fullName>
    </recommendedName>
</protein>
<dbReference type="GeneID" id="91090023"/>
<dbReference type="InterPro" id="IPR036859">
    <property type="entry name" value="CAP-Gly_dom_sf"/>
</dbReference>
<dbReference type="Gene3D" id="2.30.30.190">
    <property type="entry name" value="CAP Gly-rich-like domain"/>
    <property type="match status" value="1"/>
</dbReference>
<dbReference type="InterPro" id="IPR032675">
    <property type="entry name" value="LRR_dom_sf"/>
</dbReference>
<feature type="domain" description="CAP-Gly" evidence="1">
    <location>
        <begin position="50"/>
        <end position="86"/>
    </location>
</feature>
<dbReference type="AlphaFoldDB" id="A0AAJ8JYB6"/>
<dbReference type="SUPFAM" id="SSF52058">
    <property type="entry name" value="L domain-like"/>
    <property type="match status" value="1"/>
</dbReference>
<evidence type="ECO:0000259" key="1">
    <source>
        <dbReference type="PROSITE" id="PS50245"/>
    </source>
</evidence>
<dbReference type="SMART" id="SM01052">
    <property type="entry name" value="CAP_GLY"/>
    <property type="match status" value="1"/>
</dbReference>
<proteinExistence type="predicted"/>
<reference evidence="2" key="2">
    <citation type="journal article" date="2022" name="Elife">
        <title>Obligate sexual reproduction of a homothallic fungus closely related to the Cryptococcus pathogenic species complex.</title>
        <authorList>
            <person name="Passer A.R."/>
            <person name="Clancey S.A."/>
            <person name="Shea T."/>
            <person name="David-Palma M."/>
            <person name="Averette A.F."/>
            <person name="Boekhout T."/>
            <person name="Porcel B.M."/>
            <person name="Nowrousian M."/>
            <person name="Cuomo C.A."/>
            <person name="Sun S."/>
            <person name="Heitman J."/>
            <person name="Coelho M.A."/>
        </authorList>
    </citation>
    <scope>NUCLEOTIDE SEQUENCE</scope>
    <source>
        <strain evidence="2">CBS 7841</strain>
    </source>
</reference>
<name>A0AAJ8JYB6_9TREE</name>
<dbReference type="InterPro" id="IPR000938">
    <property type="entry name" value="CAP-Gly_domain"/>
</dbReference>
<dbReference type="PROSITE" id="PS50245">
    <property type="entry name" value="CAP_GLY_2"/>
    <property type="match status" value="1"/>
</dbReference>
<dbReference type="Gene3D" id="3.80.10.10">
    <property type="entry name" value="Ribonuclease Inhibitor"/>
    <property type="match status" value="2"/>
</dbReference>
<dbReference type="EMBL" id="CP143790">
    <property type="protein sequence ID" value="WVN90574.1"/>
    <property type="molecule type" value="Genomic_DNA"/>
</dbReference>
<reference evidence="2" key="3">
    <citation type="submission" date="2024-01" db="EMBL/GenBank/DDBJ databases">
        <authorList>
            <person name="Coelho M.A."/>
            <person name="David-Palma M."/>
            <person name="Shea T."/>
            <person name="Sun S."/>
            <person name="Cuomo C.A."/>
            <person name="Heitman J."/>
        </authorList>
    </citation>
    <scope>NUCLEOTIDE SEQUENCE</scope>
    <source>
        <strain evidence="2">CBS 7841</strain>
    </source>
</reference>
<reference evidence="2" key="1">
    <citation type="submission" date="2016-06" db="EMBL/GenBank/DDBJ databases">
        <authorList>
            <person name="Cuomo C."/>
            <person name="Litvintseva A."/>
            <person name="Heitman J."/>
            <person name="Chen Y."/>
            <person name="Sun S."/>
            <person name="Springer D."/>
            <person name="Dromer F."/>
            <person name="Young S."/>
            <person name="Zeng Q."/>
            <person name="Chapman S."/>
            <person name="Gujja S."/>
            <person name="Saif S."/>
            <person name="Birren B."/>
        </authorList>
    </citation>
    <scope>NUCLEOTIDE SEQUENCE</scope>
    <source>
        <strain evidence="2">CBS 7841</strain>
    </source>
</reference>
<accession>A0AAJ8JYB6</accession>
<sequence>MTNTNIPHSFAPDYKVGRRYLHAKSGSPLTLRYIGPLPPTSSCSPPTQQIWLGIEYDDPSLGKHSGTYQGIRVFETAEQGSAAFLKLVGNPLNEGKSLVDSLEERYGIIDPAQKQPKKPQNDLDQDEIVLGSSKGAIKIEANWQNALERVSNLEKLRNIGFDDEYIVQLGGDNNKRDLMKKRLKGVKWLNLAKNLLNTWKEVADIVECFEGLEILTLSHSRINCISETIECQSQQRFVETFRQIRGLHLSDCLMTMSAMAILVPLFPALEVLYLEANRTLNILNIVSKTRPLQGNTTIKELRIGGCPVEDWKEVSNLFQFFLGLHTLDISYTLVSIVPADQTRIENITHLALLNSCLSSWADLGHISQQFPNLVSLKFTLKGQDRQEEDFDAKQECPSLAISPSATLQRTLAIAMFPLLASFNFTTVIPSERRDAEIFYISFVDRYLCKYSEEKGEQWCRYLDLCKTYGKEESKAEKKSEGLRGRMITLNIITHHTSEPTTLSFLPSTPIPLLQRKIARQLSLPLNAPINIWTARETEGRREYIASVTAEETMVKRDVGWWFRDGDMAYVDPI</sequence>
<dbReference type="RefSeq" id="XP_066071274.1">
    <property type="nucleotide sequence ID" value="XM_066215177.1"/>
</dbReference>
<keyword evidence="3" id="KW-1185">Reference proteome</keyword>
<dbReference type="KEGG" id="cdep:91090023"/>
<evidence type="ECO:0000313" key="3">
    <source>
        <dbReference type="Proteomes" id="UP000094043"/>
    </source>
</evidence>
<dbReference type="SUPFAM" id="SSF74924">
    <property type="entry name" value="Cap-Gly domain"/>
    <property type="match status" value="1"/>
</dbReference>
<gene>
    <name evidence="2" type="ORF">L203_105814</name>
</gene>
<evidence type="ECO:0000313" key="2">
    <source>
        <dbReference type="EMBL" id="WVN90574.1"/>
    </source>
</evidence>
<dbReference type="Pfam" id="PF01302">
    <property type="entry name" value="CAP_GLY"/>
    <property type="match status" value="1"/>
</dbReference>
<dbReference type="Proteomes" id="UP000094043">
    <property type="component" value="Chromosome 7"/>
</dbReference>